<evidence type="ECO:0000256" key="1">
    <source>
        <dbReference type="ARBA" id="ARBA00022448"/>
    </source>
</evidence>
<evidence type="ECO:0000256" key="4">
    <source>
        <dbReference type="ARBA" id="ARBA00022967"/>
    </source>
</evidence>
<name>A0A7H0SQW2_9CORY</name>
<dbReference type="CDD" id="cd03214">
    <property type="entry name" value="ABC_Iron-Siderophores_B12_Hemin"/>
    <property type="match status" value="1"/>
</dbReference>
<proteinExistence type="predicted"/>
<evidence type="ECO:0000256" key="3">
    <source>
        <dbReference type="ARBA" id="ARBA00022840"/>
    </source>
</evidence>
<keyword evidence="3 7" id="KW-0067">ATP-binding</keyword>
<dbReference type="Gene3D" id="3.40.50.300">
    <property type="entry name" value="P-loop containing nucleotide triphosphate hydrolases"/>
    <property type="match status" value="1"/>
</dbReference>
<dbReference type="InterPro" id="IPR003593">
    <property type="entry name" value="AAA+_ATPase"/>
</dbReference>
<dbReference type="SMART" id="SM00382">
    <property type="entry name" value="AAA"/>
    <property type="match status" value="1"/>
</dbReference>
<keyword evidence="2" id="KW-0547">Nucleotide-binding</keyword>
<evidence type="ECO:0000313" key="7">
    <source>
        <dbReference type="EMBL" id="QNQ90937.1"/>
    </source>
</evidence>
<evidence type="ECO:0000256" key="5">
    <source>
        <dbReference type="SAM" id="MobiDB-lite"/>
    </source>
</evidence>
<dbReference type="SUPFAM" id="SSF52540">
    <property type="entry name" value="P-loop containing nucleoside triphosphate hydrolases"/>
    <property type="match status" value="1"/>
</dbReference>
<reference evidence="7 8" key="1">
    <citation type="submission" date="2019-12" db="EMBL/GenBank/DDBJ databases">
        <title>Corynebacterium sp. nov., isolated from feces of the Anser Albifrons in China.</title>
        <authorList>
            <person name="Liu Q."/>
        </authorList>
    </citation>
    <scope>NUCLEOTIDE SEQUENCE [LARGE SCALE GENOMIC DNA]</scope>
    <source>
        <strain evidence="7 8">4H37-19</strain>
    </source>
</reference>
<dbReference type="Proteomes" id="UP000516320">
    <property type="component" value="Chromosome"/>
</dbReference>
<dbReference type="GO" id="GO:0016887">
    <property type="term" value="F:ATP hydrolysis activity"/>
    <property type="evidence" value="ECO:0007669"/>
    <property type="project" value="InterPro"/>
</dbReference>
<dbReference type="PANTHER" id="PTHR42794">
    <property type="entry name" value="HEMIN IMPORT ATP-BINDING PROTEIN HMUV"/>
    <property type="match status" value="1"/>
</dbReference>
<sequence length="310" mass="33107">MGIPFRFPNRHHDCVSGFSRVPVVAASLPGEMEPPMSLTTTNLCVPGILPPPGISFHAPTGHVTGIIGPNGAGKSTLLAAINGRRPRSGGSVAINGHDIAHISAAERARLLALVPQDTSTGGELRVKDMVALARSPYVGRFGRFHPSDHAAVDQALTVTGISHIADRPVQSLSGGQRQLAHLARAIAQRTPVILLDEPVSDLDIRHQLLVMSLLRQLADDGNTVVVVLHDLASTARFCDEVILLHHGTVACQGPPDQVLTEEKLAQFYSVRARVRHDPDVDSVMITPLVPLPLDQNKENSNEDTLPPSSV</sequence>
<organism evidence="7 8">
    <name type="scientific">Corynebacterium poyangense</name>
    <dbReference type="NCBI Taxonomy" id="2684405"/>
    <lineage>
        <taxon>Bacteria</taxon>
        <taxon>Bacillati</taxon>
        <taxon>Actinomycetota</taxon>
        <taxon>Actinomycetes</taxon>
        <taxon>Mycobacteriales</taxon>
        <taxon>Corynebacteriaceae</taxon>
        <taxon>Corynebacterium</taxon>
    </lineage>
</organism>
<evidence type="ECO:0000313" key="8">
    <source>
        <dbReference type="Proteomes" id="UP000516320"/>
    </source>
</evidence>
<dbReference type="AlphaFoldDB" id="A0A7H0SQW2"/>
<feature type="region of interest" description="Disordered" evidence="5">
    <location>
        <begin position="291"/>
        <end position="310"/>
    </location>
</feature>
<feature type="domain" description="ABC transporter" evidence="6">
    <location>
        <begin position="36"/>
        <end position="271"/>
    </location>
</feature>
<dbReference type="KEGG" id="cpoy:GP475_10080"/>
<gene>
    <name evidence="7" type="ORF">GP475_10080</name>
</gene>
<dbReference type="Pfam" id="PF00005">
    <property type="entry name" value="ABC_tran"/>
    <property type="match status" value="1"/>
</dbReference>
<dbReference type="InterPro" id="IPR027417">
    <property type="entry name" value="P-loop_NTPase"/>
</dbReference>
<evidence type="ECO:0000259" key="6">
    <source>
        <dbReference type="PROSITE" id="PS50893"/>
    </source>
</evidence>
<keyword evidence="8" id="KW-1185">Reference proteome</keyword>
<dbReference type="InterPro" id="IPR003439">
    <property type="entry name" value="ABC_transporter-like_ATP-bd"/>
</dbReference>
<dbReference type="EMBL" id="CP046884">
    <property type="protein sequence ID" value="QNQ90937.1"/>
    <property type="molecule type" value="Genomic_DNA"/>
</dbReference>
<keyword evidence="4" id="KW-1278">Translocase</keyword>
<dbReference type="GO" id="GO:0005524">
    <property type="term" value="F:ATP binding"/>
    <property type="evidence" value="ECO:0007669"/>
    <property type="project" value="UniProtKB-KW"/>
</dbReference>
<dbReference type="PANTHER" id="PTHR42794:SF1">
    <property type="entry name" value="HEMIN IMPORT ATP-BINDING PROTEIN HMUV"/>
    <property type="match status" value="1"/>
</dbReference>
<protein>
    <submittedName>
        <fullName evidence="7">ATP-binding cassette domain-containing protein</fullName>
    </submittedName>
</protein>
<keyword evidence="1" id="KW-0813">Transport</keyword>
<accession>A0A7H0SQW2</accession>
<evidence type="ECO:0000256" key="2">
    <source>
        <dbReference type="ARBA" id="ARBA00022741"/>
    </source>
</evidence>
<dbReference type="FunFam" id="3.40.50.300:FF:000134">
    <property type="entry name" value="Iron-enterobactin ABC transporter ATP-binding protein"/>
    <property type="match status" value="1"/>
</dbReference>
<dbReference type="PROSITE" id="PS50893">
    <property type="entry name" value="ABC_TRANSPORTER_2"/>
    <property type="match status" value="1"/>
</dbReference>